<reference evidence="1" key="2">
    <citation type="submission" date="2025-08" db="UniProtKB">
        <authorList>
            <consortium name="Ensembl"/>
        </authorList>
    </citation>
    <scope>IDENTIFICATION</scope>
</reference>
<name>H3ALP7_LATCH</name>
<dbReference type="HOGENOM" id="CLU_022991_1_0_1"/>
<dbReference type="PANTHER" id="PTHR14014:SF0">
    <property type="entry name" value="TELOMERE REPEATS-BINDING BOUQUET FORMATION PROTEIN 1"/>
    <property type="match status" value="1"/>
</dbReference>
<dbReference type="InParanoid" id="H3ALP7"/>
<dbReference type="OMA" id="CIKPEIV"/>
<dbReference type="GO" id="GO:0070197">
    <property type="term" value="P:meiotic attachment of telomere to nuclear envelope"/>
    <property type="evidence" value="ECO:0007669"/>
    <property type="project" value="InterPro"/>
</dbReference>
<dbReference type="EMBL" id="AFYH01146778">
    <property type="status" value="NOT_ANNOTATED_CDS"/>
    <property type="molecule type" value="Genomic_DNA"/>
</dbReference>
<protein>
    <submittedName>
        <fullName evidence="1">Telomere repeat binding bouquet formation protein 1</fullName>
    </submittedName>
</protein>
<dbReference type="STRING" id="7897.ENSLACP00000010568"/>
<dbReference type="GO" id="GO:0007129">
    <property type="term" value="P:homologous chromosome pairing at meiosis"/>
    <property type="evidence" value="ECO:0007669"/>
    <property type="project" value="TreeGrafter"/>
</dbReference>
<keyword evidence="2" id="KW-1185">Reference proteome</keyword>
<dbReference type="Proteomes" id="UP000008672">
    <property type="component" value="Unassembled WGS sequence"/>
</dbReference>
<dbReference type="AlphaFoldDB" id="H3ALP7"/>
<dbReference type="PANTHER" id="PTHR14014">
    <property type="entry name" value="TELOMERE REPEATS-BINDING BOUQUET FORMATION PROTEIN 1"/>
    <property type="match status" value="1"/>
</dbReference>
<reference evidence="1" key="3">
    <citation type="submission" date="2025-09" db="UniProtKB">
        <authorList>
            <consortium name="Ensembl"/>
        </authorList>
    </citation>
    <scope>IDENTIFICATION</scope>
</reference>
<accession>H3ALP7</accession>
<evidence type="ECO:0000313" key="1">
    <source>
        <dbReference type="Ensembl" id="ENSLACP00000010568.1"/>
    </source>
</evidence>
<dbReference type="SUPFAM" id="SSF48371">
    <property type="entry name" value="ARM repeat"/>
    <property type="match status" value="1"/>
</dbReference>
<dbReference type="EMBL" id="AFYH01146779">
    <property type="status" value="NOT_ANNOTATED_CDS"/>
    <property type="molecule type" value="Genomic_DNA"/>
</dbReference>
<reference evidence="2" key="1">
    <citation type="submission" date="2011-08" db="EMBL/GenBank/DDBJ databases">
        <title>The draft genome of Latimeria chalumnae.</title>
        <authorList>
            <person name="Di Palma F."/>
            <person name="Alfoldi J."/>
            <person name="Johnson J."/>
            <person name="Berlin A."/>
            <person name="Gnerre S."/>
            <person name="Jaffe D."/>
            <person name="MacCallum I."/>
            <person name="Young S."/>
            <person name="Walker B.J."/>
            <person name="Lander E."/>
            <person name="Lindblad-Toh K."/>
        </authorList>
    </citation>
    <scope>NUCLEOTIDE SEQUENCE [LARGE SCALE GENOMIC DNA]</scope>
    <source>
        <strain evidence="2">Wild caught</strain>
    </source>
</reference>
<gene>
    <name evidence="1" type="primary">TERB1</name>
</gene>
<dbReference type="eggNOG" id="ENOG502QQER">
    <property type="taxonomic scope" value="Eukaryota"/>
</dbReference>
<proteinExistence type="predicted"/>
<sequence>CEDFFCLFVFLELKTDLNLLLECLKYQMDNPAAQKQALVTIYSICQENGEASDYFREIGGLMFVYNLAKSSAHLPVKEAALFTLGTLAESSVYCQQSLCTSELFAEVGLSLSQKDSSLTLKRMAVYVVLVLVSNNKTGQTFTRKTGCIDLLLNLFRTTFPISENAIRENMSQYYELWSSVSSALCACVNNPQNEENQRICITVFPIAKEWLQKCIRREIIRPICSFVSLTVANNEYAQNYFAMVGGLDALAMVLVKLVDDALKSYLSSELAVMVSKTLVACIAENSALNERLTKYHTVPKLLALLSHHCLDSAGKFSVVLAIGHCTEACGK</sequence>
<dbReference type="Gene3D" id="1.25.10.10">
    <property type="entry name" value="Leucine-rich Repeat Variant"/>
    <property type="match status" value="1"/>
</dbReference>
<dbReference type="Ensembl" id="ENSLACT00000010647.1">
    <property type="protein sequence ID" value="ENSLACP00000010568.1"/>
    <property type="gene ID" value="ENSLACG00000009312.1"/>
</dbReference>
<evidence type="ECO:0000313" key="2">
    <source>
        <dbReference type="Proteomes" id="UP000008672"/>
    </source>
</evidence>
<organism evidence="1 2">
    <name type="scientific">Latimeria chalumnae</name>
    <name type="common">Coelacanth</name>
    <dbReference type="NCBI Taxonomy" id="7897"/>
    <lineage>
        <taxon>Eukaryota</taxon>
        <taxon>Metazoa</taxon>
        <taxon>Chordata</taxon>
        <taxon>Craniata</taxon>
        <taxon>Vertebrata</taxon>
        <taxon>Euteleostomi</taxon>
        <taxon>Coelacanthiformes</taxon>
        <taxon>Coelacanthidae</taxon>
        <taxon>Latimeria</taxon>
    </lineage>
</organism>
<dbReference type="GeneTree" id="ENSGT00390000005075"/>
<dbReference type="InterPro" id="IPR042359">
    <property type="entry name" value="TERB1"/>
</dbReference>
<dbReference type="InterPro" id="IPR011989">
    <property type="entry name" value="ARM-like"/>
</dbReference>
<dbReference type="InterPro" id="IPR016024">
    <property type="entry name" value="ARM-type_fold"/>
</dbReference>